<organism evidence="6 7">
    <name type="scientific">Handroanthus impetiginosus</name>
    <dbReference type="NCBI Taxonomy" id="429701"/>
    <lineage>
        <taxon>Eukaryota</taxon>
        <taxon>Viridiplantae</taxon>
        <taxon>Streptophyta</taxon>
        <taxon>Embryophyta</taxon>
        <taxon>Tracheophyta</taxon>
        <taxon>Spermatophyta</taxon>
        <taxon>Magnoliopsida</taxon>
        <taxon>eudicotyledons</taxon>
        <taxon>Gunneridae</taxon>
        <taxon>Pentapetalae</taxon>
        <taxon>asterids</taxon>
        <taxon>lamiids</taxon>
        <taxon>Lamiales</taxon>
        <taxon>Bignoniaceae</taxon>
        <taxon>Crescentiina</taxon>
        <taxon>Tabebuia alliance</taxon>
        <taxon>Handroanthus</taxon>
    </lineage>
</organism>
<name>A0A2G9G974_9LAMI</name>
<comment type="caution">
    <text evidence="6">The sequence shown here is derived from an EMBL/GenBank/DDBJ whole genome shotgun (WGS) entry which is preliminary data.</text>
</comment>
<gene>
    <name evidence="6" type="ORF">CDL12_25961</name>
</gene>
<keyword evidence="7" id="KW-1185">Reference proteome</keyword>
<dbReference type="Proteomes" id="UP000231279">
    <property type="component" value="Unassembled WGS sequence"/>
</dbReference>
<evidence type="ECO:0000256" key="1">
    <source>
        <dbReference type="ARBA" id="ARBA00009374"/>
    </source>
</evidence>
<dbReference type="PROSITE" id="PS51795">
    <property type="entry name" value="ZF_FLZ"/>
    <property type="match status" value="1"/>
</dbReference>
<dbReference type="PANTHER" id="PTHR47208">
    <property type="entry name" value="OS02G0174800 PROTEIN"/>
    <property type="match status" value="1"/>
</dbReference>
<keyword evidence="3" id="KW-0862">Zinc</keyword>
<keyword evidence="3" id="KW-0863">Zinc-finger</keyword>
<evidence type="ECO:0000259" key="5">
    <source>
        <dbReference type="PROSITE" id="PS51795"/>
    </source>
</evidence>
<dbReference type="InterPro" id="IPR044604">
    <property type="entry name" value="FLZ12/13/14"/>
</dbReference>
<evidence type="ECO:0000313" key="7">
    <source>
        <dbReference type="Proteomes" id="UP000231279"/>
    </source>
</evidence>
<dbReference type="Pfam" id="PF04570">
    <property type="entry name" value="zf-FLZ"/>
    <property type="match status" value="1"/>
</dbReference>
<sequence length="247" mass="26707">MLGKTSRPVIEILTGSLVSGHWSRQAGATTSPRCQSPRGLKSFDFGGVGLGIVAALEKSGGGGNEIPGNKALFSRNLNRSKPIPVSSPKNSSRNRRCLEEVSGKRESLEEYTIVTCHGPNKSYTKVYSDAGEGGRKGYEHTPYRIQGSLKSKGTSVFHISPVRIGEATGIPASDFLSSCNLCHKKLHGKDIYMYRGEKAFCSTECRYRQMVMDERTEKCSSEATRSVDVAGSPYANGQIFTTGILAS</sequence>
<dbReference type="EMBL" id="NKXS01006373">
    <property type="protein sequence ID" value="PIN01530.1"/>
    <property type="molecule type" value="Genomic_DNA"/>
</dbReference>
<comment type="similarity">
    <text evidence="1">Belongs to the FLZ family.</text>
</comment>
<reference evidence="7" key="1">
    <citation type="journal article" date="2018" name="Gigascience">
        <title>Genome assembly of the Pink Ipe (Handroanthus impetiginosus, Bignoniaceae), a highly valued, ecologically keystone Neotropical timber forest tree.</title>
        <authorList>
            <person name="Silva-Junior O.B."/>
            <person name="Grattapaglia D."/>
            <person name="Novaes E."/>
            <person name="Collevatti R.G."/>
        </authorList>
    </citation>
    <scope>NUCLEOTIDE SEQUENCE [LARGE SCALE GENOMIC DNA]</scope>
    <source>
        <strain evidence="7">cv. UFG-1</strain>
    </source>
</reference>
<dbReference type="STRING" id="429701.A0A2G9G974"/>
<dbReference type="PANTHER" id="PTHR47208:SF5">
    <property type="entry name" value="FCS-LIKE ZINC FINGER 12-RELATED"/>
    <property type="match status" value="1"/>
</dbReference>
<feature type="domain" description="FLZ-type" evidence="5">
    <location>
        <begin position="174"/>
        <end position="217"/>
    </location>
</feature>
<protein>
    <recommendedName>
        <fullName evidence="5">FLZ-type domain-containing protein</fullName>
    </recommendedName>
</protein>
<evidence type="ECO:0000256" key="2">
    <source>
        <dbReference type="ARBA" id="ARBA00022723"/>
    </source>
</evidence>
<accession>A0A2G9G974</accession>
<proteinExistence type="inferred from homology"/>
<evidence type="ECO:0000256" key="4">
    <source>
        <dbReference type="PROSITE-ProRule" id="PRU01131"/>
    </source>
</evidence>
<dbReference type="GO" id="GO:0008270">
    <property type="term" value="F:zinc ion binding"/>
    <property type="evidence" value="ECO:0007669"/>
    <property type="project" value="UniProtKB-KW"/>
</dbReference>
<keyword evidence="2" id="KW-0479">Metal-binding</keyword>
<dbReference type="OrthoDB" id="1932717at2759"/>
<evidence type="ECO:0000256" key="3">
    <source>
        <dbReference type="ARBA" id="ARBA00022771"/>
    </source>
</evidence>
<dbReference type="InterPro" id="IPR007650">
    <property type="entry name" value="Zf-FLZ_dom"/>
</dbReference>
<evidence type="ECO:0000313" key="6">
    <source>
        <dbReference type="EMBL" id="PIN01530.1"/>
    </source>
</evidence>
<dbReference type="AlphaFoldDB" id="A0A2G9G974"/>
<feature type="zinc finger region" description="FLZ-type" evidence="4">
    <location>
        <begin position="174"/>
        <end position="217"/>
    </location>
</feature>